<proteinExistence type="predicted"/>
<gene>
    <name evidence="2" type="ORF">ACFYU5_25320</name>
</gene>
<dbReference type="RefSeq" id="WP_387398445.1">
    <property type="nucleotide sequence ID" value="NZ_JBIAMT010000005.1"/>
</dbReference>
<dbReference type="InterPro" id="IPR012337">
    <property type="entry name" value="RNaseH-like_sf"/>
</dbReference>
<feature type="domain" description="RNase H type-1" evidence="1">
    <location>
        <begin position="364"/>
        <end position="496"/>
    </location>
</feature>
<reference evidence="2 3" key="1">
    <citation type="submission" date="2024-10" db="EMBL/GenBank/DDBJ databases">
        <title>The Natural Products Discovery Center: Release of the First 8490 Sequenced Strains for Exploring Actinobacteria Biosynthetic Diversity.</title>
        <authorList>
            <person name="Kalkreuter E."/>
            <person name="Kautsar S.A."/>
            <person name="Yang D."/>
            <person name="Bader C.D."/>
            <person name="Teijaro C.N."/>
            <person name="Fluegel L."/>
            <person name="Davis C.M."/>
            <person name="Simpson J.R."/>
            <person name="Lauterbach L."/>
            <person name="Steele A.D."/>
            <person name="Gui C."/>
            <person name="Meng S."/>
            <person name="Li G."/>
            <person name="Viehrig K."/>
            <person name="Ye F."/>
            <person name="Su P."/>
            <person name="Kiefer A.F."/>
            <person name="Nichols A."/>
            <person name="Cepeda A.J."/>
            <person name="Yan W."/>
            <person name="Fan B."/>
            <person name="Jiang Y."/>
            <person name="Adhikari A."/>
            <person name="Zheng C.-J."/>
            <person name="Schuster L."/>
            <person name="Cowan T.M."/>
            <person name="Smanski M.J."/>
            <person name="Chevrette M.G."/>
            <person name="De Carvalho L.P.S."/>
            <person name="Shen B."/>
        </authorList>
    </citation>
    <scope>NUCLEOTIDE SEQUENCE [LARGE SCALE GENOMIC DNA]</scope>
    <source>
        <strain evidence="2 3">NPDC004119</strain>
    </source>
</reference>
<dbReference type="SUPFAM" id="SSF53098">
    <property type="entry name" value="Ribonuclease H-like"/>
    <property type="match status" value="1"/>
</dbReference>
<dbReference type="Proteomes" id="UP001601442">
    <property type="component" value="Unassembled WGS sequence"/>
</dbReference>
<dbReference type="Gene3D" id="3.30.420.10">
    <property type="entry name" value="Ribonuclease H-like superfamily/Ribonuclease H"/>
    <property type="match status" value="1"/>
</dbReference>
<dbReference type="InterPro" id="IPR002156">
    <property type="entry name" value="RNaseH_domain"/>
</dbReference>
<dbReference type="EMBL" id="JBIAMT010000005">
    <property type="protein sequence ID" value="MFF0499744.1"/>
    <property type="molecule type" value="Genomic_DNA"/>
</dbReference>
<dbReference type="InterPro" id="IPR036397">
    <property type="entry name" value="RNaseH_sf"/>
</dbReference>
<name>A0ABW6P9A3_9NOCA</name>
<dbReference type="PROSITE" id="PS50879">
    <property type="entry name" value="RNASE_H_1"/>
    <property type="match status" value="1"/>
</dbReference>
<evidence type="ECO:0000259" key="1">
    <source>
        <dbReference type="PROSITE" id="PS50879"/>
    </source>
</evidence>
<comment type="caution">
    <text evidence="2">The sequence shown here is derived from an EMBL/GenBank/DDBJ whole genome shotgun (WGS) entry which is preliminary data.</text>
</comment>
<evidence type="ECO:0000313" key="2">
    <source>
        <dbReference type="EMBL" id="MFF0499744.1"/>
    </source>
</evidence>
<protein>
    <recommendedName>
        <fullName evidence="1">RNase H type-1 domain-containing protein</fullName>
    </recommendedName>
</protein>
<keyword evidence="3" id="KW-1185">Reference proteome</keyword>
<sequence>MTDVQISTSLLDSLSSDFDVLVAACWSEVEETASPETINALHSPQLRHARADGLHYVQTILEGELQILTLSHERRERETVTRTHQRAQALRLAAIKELRAEQGHRHRADQPARELDLMSAWLLKLVLPEDYSHQFDLAMASTGIAPERGRLPTHDWWAWGVEHGWMAAEISPDADRLLALADGAFDRAVRRSLTVEYVAGLDENPVIERWWRALSRVEVRVRTDMQRIGDRARQARPSPCPGQLSRVRELYEEFASLRVHRSVAQRLYNELRDAVASSVNAADAGLVDQCHVRATAALAEANPSLWHSIREVVTAHRAEWERDDFDFSTAAELAEEVLAEIPWATPHFALADTKVTSTALDNETREPLEVAVDASGYAATGGYGWTAADGRTGSGHSTAANSATEGEVIAICEAVLAPELRTRPLHILSDCTAAVDAVTSALTTGSIGAFPISQPVRDRLRTAIQRPVPFTVHWIASRTGHHLHDRAHRLARTRRHH</sequence>
<evidence type="ECO:0000313" key="3">
    <source>
        <dbReference type="Proteomes" id="UP001601442"/>
    </source>
</evidence>
<accession>A0ABW6P9A3</accession>
<organism evidence="2 3">
    <name type="scientific">Nocardia aobensis</name>
    <dbReference type="NCBI Taxonomy" id="257277"/>
    <lineage>
        <taxon>Bacteria</taxon>
        <taxon>Bacillati</taxon>
        <taxon>Actinomycetota</taxon>
        <taxon>Actinomycetes</taxon>
        <taxon>Mycobacteriales</taxon>
        <taxon>Nocardiaceae</taxon>
        <taxon>Nocardia</taxon>
    </lineage>
</organism>